<feature type="transmembrane region" description="Helical" evidence="6">
    <location>
        <begin position="116"/>
        <end position="139"/>
    </location>
</feature>
<reference evidence="8" key="1">
    <citation type="submission" date="2018-06" db="EMBL/GenBank/DDBJ databases">
        <authorList>
            <person name="Zhirakovskaya E."/>
        </authorList>
    </citation>
    <scope>NUCLEOTIDE SEQUENCE</scope>
</reference>
<gene>
    <name evidence="8" type="ORF">MNBD_GAMMA18-1937</name>
</gene>
<feature type="transmembrane region" description="Helical" evidence="6">
    <location>
        <begin position="85"/>
        <end position="104"/>
    </location>
</feature>
<evidence type="ECO:0000313" key="8">
    <source>
        <dbReference type="EMBL" id="VAW84718.1"/>
    </source>
</evidence>
<dbReference type="AlphaFoldDB" id="A0A3B0YUV2"/>
<evidence type="ECO:0000256" key="6">
    <source>
        <dbReference type="SAM" id="Phobius"/>
    </source>
</evidence>
<keyword evidence="5 6" id="KW-0472">Membrane</keyword>
<dbReference type="NCBIfam" id="TIGR03025">
    <property type="entry name" value="EPS_sugtrans"/>
    <property type="match status" value="1"/>
</dbReference>
<feature type="transmembrane region" description="Helical" evidence="6">
    <location>
        <begin position="54"/>
        <end position="73"/>
    </location>
</feature>
<dbReference type="Pfam" id="PF02397">
    <property type="entry name" value="Bac_transf"/>
    <property type="match status" value="1"/>
</dbReference>
<protein>
    <submittedName>
        <fullName evidence="8">FIG071646: Sugar transferase</fullName>
    </submittedName>
</protein>
<name>A0A3B0YUV2_9ZZZZ</name>
<dbReference type="InterPro" id="IPR003362">
    <property type="entry name" value="Bact_transf"/>
</dbReference>
<dbReference type="GO" id="GO:0016780">
    <property type="term" value="F:phosphotransferase activity, for other substituted phosphate groups"/>
    <property type="evidence" value="ECO:0007669"/>
    <property type="project" value="TreeGrafter"/>
</dbReference>
<evidence type="ECO:0000256" key="4">
    <source>
        <dbReference type="ARBA" id="ARBA00022989"/>
    </source>
</evidence>
<evidence type="ECO:0000259" key="7">
    <source>
        <dbReference type="Pfam" id="PF02397"/>
    </source>
</evidence>
<evidence type="ECO:0000256" key="3">
    <source>
        <dbReference type="ARBA" id="ARBA00022692"/>
    </source>
</evidence>
<dbReference type="InterPro" id="IPR017464">
    <property type="entry name" value="Sugar_tfrase_EpsB_2"/>
</dbReference>
<accession>A0A3B0YUV2</accession>
<dbReference type="PANTHER" id="PTHR30576">
    <property type="entry name" value="COLANIC BIOSYNTHESIS UDP-GLUCOSE LIPID CARRIER TRANSFERASE"/>
    <property type="match status" value="1"/>
</dbReference>
<keyword evidence="3 6" id="KW-0812">Transmembrane</keyword>
<dbReference type="PANTHER" id="PTHR30576:SF0">
    <property type="entry name" value="UNDECAPRENYL-PHOSPHATE N-ACETYLGALACTOSAMINYL 1-PHOSPHATE TRANSFERASE-RELATED"/>
    <property type="match status" value="1"/>
</dbReference>
<keyword evidence="4 6" id="KW-1133">Transmembrane helix</keyword>
<evidence type="ECO:0000256" key="2">
    <source>
        <dbReference type="ARBA" id="ARBA00022679"/>
    </source>
</evidence>
<organism evidence="8">
    <name type="scientific">hydrothermal vent metagenome</name>
    <dbReference type="NCBI Taxonomy" id="652676"/>
    <lineage>
        <taxon>unclassified sequences</taxon>
        <taxon>metagenomes</taxon>
        <taxon>ecological metagenomes</taxon>
    </lineage>
</organism>
<evidence type="ECO:0000256" key="5">
    <source>
        <dbReference type="ARBA" id="ARBA00023136"/>
    </source>
</evidence>
<evidence type="ECO:0000256" key="1">
    <source>
        <dbReference type="ARBA" id="ARBA00004141"/>
    </source>
</evidence>
<feature type="transmembrane region" description="Helical" evidence="6">
    <location>
        <begin position="12"/>
        <end position="34"/>
    </location>
</feature>
<sequence>MVRIFKHYVPTSLLLLGIFESLLLMSALFLADAFLGPLLQDVDSTVIHLTSPDFSHASLLFLVVFGALMAMGLYRRRLSCKAGDWLSRTTLAFLVGGLVVYGIFSLMPGVTLDWGIVWTAIFISFIGVVFFRFIFSMVADKKYLNRRILVLGTGEMALEVTKLRRKSDYRGCAIIGFVNVSDEEELVERGRILKKEGSLFELVEANFIDELVVAVIDQHKTLPVDELLECKVRGVRVIDLPYFFERQLGLLRLDIISPDWIVFSDGFKSGLLKDVIKRSVDLGVSLAMLLIVWPIMLLTAMVIFISSKGRGTVFYKQLRVGEMGVPFEVIKFRSMRMDAEKNGAQWASENDNRVTTVGKFIRKTRIDELPQLINVLRGDMSFVGPRPERPEFVEQLAENIPYFNDRHMVKPGITGWAQIGYPYGASEDDSRKKLQYDLYYVKNYSLFLDFTIIMQTAEVILWGRGAR</sequence>
<dbReference type="NCBIfam" id="TIGR03013">
    <property type="entry name" value="EpsB_2"/>
    <property type="match status" value="1"/>
</dbReference>
<keyword evidence="2 8" id="KW-0808">Transferase</keyword>
<comment type="subcellular location">
    <subcellularLocation>
        <location evidence="1">Membrane</location>
        <topology evidence="1">Multi-pass membrane protein</topology>
    </subcellularLocation>
</comment>
<feature type="transmembrane region" description="Helical" evidence="6">
    <location>
        <begin position="282"/>
        <end position="305"/>
    </location>
</feature>
<dbReference type="InterPro" id="IPR017475">
    <property type="entry name" value="EPS_sugar_tfrase"/>
</dbReference>
<dbReference type="GO" id="GO:0016020">
    <property type="term" value="C:membrane"/>
    <property type="evidence" value="ECO:0007669"/>
    <property type="project" value="UniProtKB-SubCell"/>
</dbReference>
<proteinExistence type="predicted"/>
<dbReference type="EMBL" id="UOFP01000065">
    <property type="protein sequence ID" value="VAW84718.1"/>
    <property type="molecule type" value="Genomic_DNA"/>
</dbReference>
<feature type="domain" description="Bacterial sugar transferase" evidence="7">
    <location>
        <begin position="277"/>
        <end position="461"/>
    </location>
</feature>